<reference evidence="1" key="1">
    <citation type="submission" date="2021-02" db="EMBL/GenBank/DDBJ databases">
        <authorList>
            <person name="Nowell W R."/>
        </authorList>
    </citation>
    <scope>NUCLEOTIDE SEQUENCE</scope>
</reference>
<keyword evidence="2" id="KW-1185">Reference proteome</keyword>
<protein>
    <submittedName>
        <fullName evidence="1">Uncharacterized protein</fullName>
    </submittedName>
</protein>
<accession>A0A816CVH2</accession>
<gene>
    <name evidence="1" type="ORF">XAT740_LOCUS50803</name>
</gene>
<sequence length="70" mass="7970">MNSIFMTTTLAANGQNDVKVYVHRSIQRIKDTEKVAFVKRVDLEIPDDRITEALKDVGFDVTNCNDKLVE</sequence>
<name>A0A816CVH2_ADIRI</name>
<dbReference type="AlphaFoldDB" id="A0A816CVH2"/>
<evidence type="ECO:0000313" key="2">
    <source>
        <dbReference type="Proteomes" id="UP000663828"/>
    </source>
</evidence>
<dbReference type="EMBL" id="CAJNOR010007902">
    <property type="protein sequence ID" value="CAF1625149.1"/>
    <property type="molecule type" value="Genomic_DNA"/>
</dbReference>
<dbReference type="Proteomes" id="UP000663828">
    <property type="component" value="Unassembled WGS sequence"/>
</dbReference>
<comment type="caution">
    <text evidence="1">The sequence shown here is derived from an EMBL/GenBank/DDBJ whole genome shotgun (WGS) entry which is preliminary data.</text>
</comment>
<proteinExistence type="predicted"/>
<organism evidence="1 2">
    <name type="scientific">Adineta ricciae</name>
    <name type="common">Rotifer</name>
    <dbReference type="NCBI Taxonomy" id="249248"/>
    <lineage>
        <taxon>Eukaryota</taxon>
        <taxon>Metazoa</taxon>
        <taxon>Spiralia</taxon>
        <taxon>Gnathifera</taxon>
        <taxon>Rotifera</taxon>
        <taxon>Eurotatoria</taxon>
        <taxon>Bdelloidea</taxon>
        <taxon>Adinetida</taxon>
        <taxon>Adinetidae</taxon>
        <taxon>Adineta</taxon>
    </lineage>
</organism>
<evidence type="ECO:0000313" key="1">
    <source>
        <dbReference type="EMBL" id="CAF1625149.1"/>
    </source>
</evidence>